<protein>
    <submittedName>
        <fullName evidence="1">Uncharacterized protein</fullName>
    </submittedName>
</protein>
<sequence>MKPRQLSDAIYEEVGDKVMSQISNSLWQIIRSDDDGMKSEIIETVQSVYDKLVNPKGKDEAQLSTSGVMPFQPQIQTALAAERDDTLLENKPNEPPGFTHYRFLYHLIWPLKFLLS</sequence>
<organism evidence="1 2">
    <name type="scientific">Acacia crassicarpa</name>
    <name type="common">northern wattle</name>
    <dbReference type="NCBI Taxonomy" id="499986"/>
    <lineage>
        <taxon>Eukaryota</taxon>
        <taxon>Viridiplantae</taxon>
        <taxon>Streptophyta</taxon>
        <taxon>Embryophyta</taxon>
        <taxon>Tracheophyta</taxon>
        <taxon>Spermatophyta</taxon>
        <taxon>Magnoliopsida</taxon>
        <taxon>eudicotyledons</taxon>
        <taxon>Gunneridae</taxon>
        <taxon>Pentapetalae</taxon>
        <taxon>rosids</taxon>
        <taxon>fabids</taxon>
        <taxon>Fabales</taxon>
        <taxon>Fabaceae</taxon>
        <taxon>Caesalpinioideae</taxon>
        <taxon>mimosoid clade</taxon>
        <taxon>Acacieae</taxon>
        <taxon>Acacia</taxon>
    </lineage>
</organism>
<evidence type="ECO:0000313" key="1">
    <source>
        <dbReference type="EMBL" id="KAK4255767.1"/>
    </source>
</evidence>
<reference evidence="1" key="1">
    <citation type="submission" date="2023-10" db="EMBL/GenBank/DDBJ databases">
        <title>Chromosome-level genome of the transformable northern wattle, Acacia crassicarpa.</title>
        <authorList>
            <person name="Massaro I."/>
            <person name="Sinha N.R."/>
            <person name="Poethig S."/>
            <person name="Leichty A.R."/>
        </authorList>
    </citation>
    <scope>NUCLEOTIDE SEQUENCE</scope>
    <source>
        <strain evidence="1">Acra3RX</strain>
        <tissue evidence="1">Leaf</tissue>
    </source>
</reference>
<evidence type="ECO:0000313" key="2">
    <source>
        <dbReference type="Proteomes" id="UP001293593"/>
    </source>
</evidence>
<proteinExistence type="predicted"/>
<dbReference type="PANTHER" id="PTHR34356:SF3">
    <property type="entry name" value="EXPRESSED PROTEIN"/>
    <property type="match status" value="1"/>
</dbReference>
<keyword evidence="2" id="KW-1185">Reference proteome</keyword>
<accession>A0AAE1ISI1</accession>
<dbReference type="PANTHER" id="PTHR34356">
    <property type="entry name" value="ANTIGENIC HEAT-STABLE PROTEIN"/>
    <property type="match status" value="1"/>
</dbReference>
<dbReference type="AlphaFoldDB" id="A0AAE1ISI1"/>
<dbReference type="Proteomes" id="UP001293593">
    <property type="component" value="Unassembled WGS sequence"/>
</dbReference>
<dbReference type="EMBL" id="JAWXYG010000013">
    <property type="protein sequence ID" value="KAK4255767.1"/>
    <property type="molecule type" value="Genomic_DNA"/>
</dbReference>
<gene>
    <name evidence="1" type="ORF">QN277_008722</name>
</gene>
<name>A0AAE1ISI1_9FABA</name>
<comment type="caution">
    <text evidence="1">The sequence shown here is derived from an EMBL/GenBank/DDBJ whole genome shotgun (WGS) entry which is preliminary data.</text>
</comment>